<dbReference type="EMBL" id="AEEF01000001">
    <property type="protein sequence ID" value="EFM05431.1"/>
    <property type="molecule type" value="Genomic_DNA"/>
</dbReference>
<evidence type="ECO:0000313" key="1">
    <source>
        <dbReference type="EMBL" id="EFM05431.1"/>
    </source>
</evidence>
<name>E0N6C3_NEIM3</name>
<dbReference type="AlphaFoldDB" id="E0N6C3"/>
<comment type="caution">
    <text evidence="1">The sequence shown here is derived from an EMBL/GenBank/DDBJ whole genome shotgun (WGS) entry which is preliminary data.</text>
</comment>
<dbReference type="CDD" id="cd22215">
    <property type="entry name" value="AcrIIC3"/>
    <property type="match status" value="1"/>
</dbReference>
<gene>
    <name evidence="1" type="ORF">HMPREF0602_0053</name>
</gene>
<dbReference type="HOGENOM" id="CLU_1853069_0_0_4"/>
<sequence>MDRQQACHRHLDGFKDKRKDFKMFKRAIIFTSFNGLETVSQTEKRQLAKIINSEVSIINEHLEAKATNASLDGQYRAFLFNDESPAMTEFLAKLKAFAESTAGINIDAWEIEESEYVRLPVEQKDFLAAANGKEIFKI</sequence>
<accession>E0N6C3</accession>
<evidence type="ECO:0000313" key="2">
    <source>
        <dbReference type="Proteomes" id="UP000005526"/>
    </source>
</evidence>
<dbReference type="Proteomes" id="UP000005526">
    <property type="component" value="Unassembled WGS sequence"/>
</dbReference>
<proteinExistence type="predicted"/>
<protein>
    <submittedName>
        <fullName evidence="1">Uncharacterized protein</fullName>
    </submittedName>
</protein>
<reference evidence="1 2" key="1">
    <citation type="submission" date="2010-07" db="EMBL/GenBank/DDBJ databases">
        <authorList>
            <person name="Muzny D."/>
            <person name="Qin X."/>
            <person name="Deng J."/>
            <person name="Jiang H."/>
            <person name="Liu Y."/>
            <person name="Qu J."/>
            <person name="Song X.-Z."/>
            <person name="Zhang L."/>
            <person name="Thornton R."/>
            <person name="Coyle M."/>
            <person name="Francisco L."/>
            <person name="Jackson L."/>
            <person name="Javaid M."/>
            <person name="Korchina V."/>
            <person name="Kovar C."/>
            <person name="Mata R."/>
            <person name="Mathew T."/>
            <person name="Ngo R."/>
            <person name="Nguyen L."/>
            <person name="Nguyen N."/>
            <person name="Okwuonu G."/>
            <person name="Ongeri F."/>
            <person name="Pham C."/>
            <person name="Simmons D."/>
            <person name="Wilczek-Boney K."/>
            <person name="Hale W."/>
            <person name="Jakkamsetti A."/>
            <person name="Pham P."/>
            <person name="Ruth R."/>
            <person name="San Lucas F."/>
            <person name="Warren J."/>
            <person name="Zhang J."/>
            <person name="Zhao Z."/>
            <person name="Zhou C."/>
            <person name="Zhu D."/>
            <person name="Lee S."/>
            <person name="Bess C."/>
            <person name="Blankenburg K."/>
            <person name="Forbes L."/>
            <person name="Fu Q."/>
            <person name="Gubbala S."/>
            <person name="Hirani K."/>
            <person name="Jayaseelan J.C."/>
            <person name="Lara F."/>
            <person name="Munidasa M."/>
            <person name="Palculict T."/>
            <person name="Patil S."/>
            <person name="Pu L.-L."/>
            <person name="Saada N."/>
            <person name="Tang L."/>
            <person name="Weissenberger G."/>
            <person name="Zhu Y."/>
            <person name="Hemphill L."/>
            <person name="Shang Y."/>
            <person name="Youmans B."/>
            <person name="Ayvaz T."/>
            <person name="Ross M."/>
            <person name="Santibanez J."/>
            <person name="Aqrawi P."/>
            <person name="Gross S."/>
            <person name="Joshi V."/>
            <person name="Fowler G."/>
            <person name="Nazareth L."/>
            <person name="Reid J."/>
            <person name="Worley K."/>
            <person name="Petrosino J."/>
            <person name="Highlander S."/>
            <person name="Gibbs R."/>
        </authorList>
    </citation>
    <scope>NUCLEOTIDE SEQUENCE [LARGE SCALE GENOMIC DNA]</scope>
    <source>
        <strain evidence="1 2">ATCC 13091</strain>
    </source>
</reference>
<organism evidence="1 2">
    <name type="scientific">Neisseria meningitidis serogroup B (strain ATCC 13091 / M2091)</name>
    <dbReference type="NCBI Taxonomy" id="862513"/>
    <lineage>
        <taxon>Bacteria</taxon>
        <taxon>Pseudomonadati</taxon>
        <taxon>Pseudomonadota</taxon>
        <taxon>Betaproteobacteria</taxon>
        <taxon>Neisseriales</taxon>
        <taxon>Neisseriaceae</taxon>
        <taxon>Neisseria</taxon>
    </lineage>
</organism>